<evidence type="ECO:0000256" key="2">
    <source>
        <dbReference type="ARBA" id="ARBA00022490"/>
    </source>
</evidence>
<dbReference type="Gene3D" id="3.90.226.10">
    <property type="entry name" value="2-enoyl-CoA Hydratase, Chain A, domain 1"/>
    <property type="match status" value="1"/>
</dbReference>
<dbReference type="InterPro" id="IPR029045">
    <property type="entry name" value="ClpP/crotonase-like_dom_sf"/>
</dbReference>
<gene>
    <name evidence="7" type="ORF">SAMN04488238_103331</name>
</gene>
<dbReference type="AlphaFoldDB" id="A0A1H2WBQ4"/>
<organism evidence="7 8">
    <name type="scientific">Roseicitreum antarcticum</name>
    <dbReference type="NCBI Taxonomy" id="564137"/>
    <lineage>
        <taxon>Bacteria</taxon>
        <taxon>Pseudomonadati</taxon>
        <taxon>Pseudomonadota</taxon>
        <taxon>Alphaproteobacteria</taxon>
        <taxon>Rhodobacterales</taxon>
        <taxon>Paracoccaceae</taxon>
        <taxon>Roseicitreum</taxon>
    </lineage>
</organism>
<dbReference type="Pfam" id="PF00574">
    <property type="entry name" value="CLP_protease"/>
    <property type="match status" value="1"/>
</dbReference>
<comment type="similarity">
    <text evidence="1 6">Belongs to the peptidase S14 family.</text>
</comment>
<evidence type="ECO:0000313" key="7">
    <source>
        <dbReference type="EMBL" id="SDW78030.1"/>
    </source>
</evidence>
<keyword evidence="2" id="KW-0963">Cytoplasm</keyword>
<dbReference type="CDD" id="cd07016">
    <property type="entry name" value="S14_ClpP_1"/>
    <property type="match status" value="1"/>
</dbReference>
<proteinExistence type="inferred from homology"/>
<protein>
    <recommendedName>
        <fullName evidence="6">ATP-dependent Clp protease proteolytic subunit</fullName>
    </recommendedName>
</protein>
<dbReference type="PANTHER" id="PTHR10381:SF70">
    <property type="entry name" value="ATP-DEPENDENT CLP PROTEASE PROTEOLYTIC SUBUNIT"/>
    <property type="match status" value="1"/>
</dbReference>
<sequence length="280" mass="29950">MTIRNLPQVDIGARPAVRSDVSQSALMRWSPDVRASQVDDATITILDVIGHDFWDEGVTAKRISAALRRIGEQPVSVVINSPGGDMFEGLAIYNILREHKARITVKVVGIAASAASVIAMAGDDIQISRAGFLMIHNAWVIAGGNRHDMRDVAAWLEPFDEAMAGVYAARSGLSQTDIAAMMDAETYLNGQQALDKGLADTLLSRDEVTVSPDDTQASGLRAERRMDILARRAGVSRDDARALMADLKSGGKRGAAPTGAPEAAEFAAELQGIRGLFQPK</sequence>
<dbReference type="PRINTS" id="PR00127">
    <property type="entry name" value="CLPPROTEASEP"/>
</dbReference>
<dbReference type="OrthoDB" id="9806592at2"/>
<evidence type="ECO:0000256" key="6">
    <source>
        <dbReference type="RuleBase" id="RU003567"/>
    </source>
</evidence>
<dbReference type="STRING" id="564137.SAMN04488238_103331"/>
<dbReference type="RefSeq" id="WP_092886883.1">
    <property type="nucleotide sequence ID" value="NZ_CP061498.1"/>
</dbReference>
<dbReference type="SUPFAM" id="SSF52096">
    <property type="entry name" value="ClpP/crotonase"/>
    <property type="match status" value="1"/>
</dbReference>
<dbReference type="InterPro" id="IPR023562">
    <property type="entry name" value="ClpP/TepA"/>
</dbReference>
<dbReference type="GO" id="GO:0004252">
    <property type="term" value="F:serine-type endopeptidase activity"/>
    <property type="evidence" value="ECO:0007669"/>
    <property type="project" value="InterPro"/>
</dbReference>
<dbReference type="GO" id="GO:0004176">
    <property type="term" value="F:ATP-dependent peptidase activity"/>
    <property type="evidence" value="ECO:0007669"/>
    <property type="project" value="InterPro"/>
</dbReference>
<evidence type="ECO:0000313" key="8">
    <source>
        <dbReference type="Proteomes" id="UP000198539"/>
    </source>
</evidence>
<dbReference type="EMBL" id="FNOM01000003">
    <property type="protein sequence ID" value="SDW78030.1"/>
    <property type="molecule type" value="Genomic_DNA"/>
</dbReference>
<evidence type="ECO:0000256" key="3">
    <source>
        <dbReference type="ARBA" id="ARBA00022670"/>
    </source>
</evidence>
<dbReference type="GO" id="GO:0006515">
    <property type="term" value="P:protein quality control for misfolded or incompletely synthesized proteins"/>
    <property type="evidence" value="ECO:0007669"/>
    <property type="project" value="TreeGrafter"/>
</dbReference>
<dbReference type="PANTHER" id="PTHR10381">
    <property type="entry name" value="ATP-DEPENDENT CLP PROTEASE PROTEOLYTIC SUBUNIT"/>
    <property type="match status" value="1"/>
</dbReference>
<evidence type="ECO:0000256" key="1">
    <source>
        <dbReference type="ARBA" id="ARBA00007039"/>
    </source>
</evidence>
<dbReference type="InterPro" id="IPR001907">
    <property type="entry name" value="ClpP"/>
</dbReference>
<evidence type="ECO:0000256" key="4">
    <source>
        <dbReference type="ARBA" id="ARBA00022801"/>
    </source>
</evidence>
<keyword evidence="4" id="KW-0378">Hydrolase</keyword>
<dbReference type="GO" id="GO:0009368">
    <property type="term" value="C:endopeptidase Clp complex"/>
    <property type="evidence" value="ECO:0007669"/>
    <property type="project" value="TreeGrafter"/>
</dbReference>
<keyword evidence="3 7" id="KW-0645">Protease</keyword>
<evidence type="ECO:0000256" key="5">
    <source>
        <dbReference type="ARBA" id="ARBA00022825"/>
    </source>
</evidence>
<name>A0A1H2WBQ4_9RHOB</name>
<keyword evidence="5" id="KW-0720">Serine protease</keyword>
<dbReference type="GO" id="GO:0051117">
    <property type="term" value="F:ATPase binding"/>
    <property type="evidence" value="ECO:0007669"/>
    <property type="project" value="TreeGrafter"/>
</dbReference>
<accession>A0A1H2WBQ4</accession>
<reference evidence="7 8" key="1">
    <citation type="submission" date="2016-10" db="EMBL/GenBank/DDBJ databases">
        <authorList>
            <person name="de Groot N.N."/>
        </authorList>
    </citation>
    <scope>NUCLEOTIDE SEQUENCE [LARGE SCALE GENOMIC DNA]</scope>
    <source>
        <strain evidence="7 8">CGMCC 1.8894</strain>
    </source>
</reference>
<dbReference type="Proteomes" id="UP000198539">
    <property type="component" value="Unassembled WGS sequence"/>
</dbReference>
<keyword evidence="8" id="KW-1185">Reference proteome</keyword>
<dbReference type="NCBIfam" id="NF045542">
    <property type="entry name" value="Clp_rel_HeadMat"/>
    <property type="match status" value="1"/>
</dbReference>